<keyword evidence="4" id="KW-1185">Reference proteome</keyword>
<dbReference type="InterPro" id="IPR016040">
    <property type="entry name" value="NAD(P)-bd_dom"/>
</dbReference>
<evidence type="ECO:0000313" key="4">
    <source>
        <dbReference type="Proteomes" id="UP000294508"/>
    </source>
</evidence>
<reference evidence="3 4" key="1">
    <citation type="journal article" date="2015" name="Stand. Genomic Sci.">
        <title>Genomic Encyclopedia of Bacterial and Archaeal Type Strains, Phase III: the genomes of soil and plant-associated and newly described type strains.</title>
        <authorList>
            <person name="Whitman W.B."/>
            <person name="Woyke T."/>
            <person name="Klenk H.P."/>
            <person name="Zhou Y."/>
            <person name="Lilburn T.G."/>
            <person name="Beck B.J."/>
            <person name="De Vos P."/>
            <person name="Vandamme P."/>
            <person name="Eisen J.A."/>
            <person name="Garrity G."/>
            <person name="Hugenholtz P."/>
            <person name="Kyrpides N.C."/>
        </authorList>
    </citation>
    <scope>NUCLEOTIDE SEQUENCE [LARGE SCALE GENOMIC DNA]</scope>
    <source>
        <strain evidence="3 4">VKM Ac-2572</strain>
    </source>
</reference>
<dbReference type="GO" id="GO:0004074">
    <property type="term" value="F:biliverdin reductase [NAD(P)H] activity"/>
    <property type="evidence" value="ECO:0007669"/>
    <property type="project" value="TreeGrafter"/>
</dbReference>
<feature type="region of interest" description="Disordered" evidence="1">
    <location>
        <begin position="230"/>
        <end position="251"/>
    </location>
</feature>
<protein>
    <submittedName>
        <fullName evidence="3">Putative NAD(P)-binding protein</fullName>
    </submittedName>
</protein>
<dbReference type="Pfam" id="PF13460">
    <property type="entry name" value="NAD_binding_10"/>
    <property type="match status" value="1"/>
</dbReference>
<comment type="caution">
    <text evidence="3">The sequence shown here is derived from an EMBL/GenBank/DDBJ whole genome shotgun (WGS) entry which is preliminary data.</text>
</comment>
<dbReference type="EMBL" id="SLWN01000010">
    <property type="protein sequence ID" value="TCO22149.1"/>
    <property type="molecule type" value="Genomic_DNA"/>
</dbReference>
<evidence type="ECO:0000256" key="1">
    <source>
        <dbReference type="SAM" id="MobiDB-lite"/>
    </source>
</evidence>
<organism evidence="3 4">
    <name type="scientific">Kribbella steppae</name>
    <dbReference type="NCBI Taxonomy" id="2512223"/>
    <lineage>
        <taxon>Bacteria</taxon>
        <taxon>Bacillati</taxon>
        <taxon>Actinomycetota</taxon>
        <taxon>Actinomycetes</taxon>
        <taxon>Propionibacteriales</taxon>
        <taxon>Kribbellaceae</taxon>
        <taxon>Kribbella</taxon>
    </lineage>
</organism>
<dbReference type="Proteomes" id="UP000294508">
    <property type="component" value="Unassembled WGS sequence"/>
</dbReference>
<dbReference type="SUPFAM" id="SSF51735">
    <property type="entry name" value="NAD(P)-binding Rossmann-fold domains"/>
    <property type="match status" value="1"/>
</dbReference>
<dbReference type="PANTHER" id="PTHR43355">
    <property type="entry name" value="FLAVIN REDUCTASE (NADPH)"/>
    <property type="match status" value="1"/>
</dbReference>
<dbReference type="RefSeq" id="WP_132212274.1">
    <property type="nucleotide sequence ID" value="NZ_SLWN01000010.1"/>
</dbReference>
<sequence length="251" mass="27390">MSTDQIRKVCIVGASGKLGRYMVQHALDRGYEVVGVCRERSVPKLAGCADRITIVPGPTNDREVIRQAVAGCDGVLTVLVPWGVHQYSSGTAQAVLDYAVPDARLVFSCGWHITRDGKDQYSWRFRAAVRIMTRLARFVRVVEIDDQVEACRRIFASDRRWTVVRGSDLEEGESQGLPVWSRHVGDPVLASNLTRRVDFALFMVESLTDDTLIHEAPAIVSCLSPSALAHAADGRSSDPAGNTSGPSGDKP</sequence>
<dbReference type="InterPro" id="IPR051606">
    <property type="entry name" value="Polyketide_Oxido-like"/>
</dbReference>
<dbReference type="Gene3D" id="3.40.50.720">
    <property type="entry name" value="NAD(P)-binding Rossmann-like Domain"/>
    <property type="match status" value="1"/>
</dbReference>
<feature type="domain" description="NAD(P)-binding" evidence="2">
    <location>
        <begin position="13"/>
        <end position="209"/>
    </location>
</feature>
<dbReference type="OrthoDB" id="9785372at2"/>
<dbReference type="InterPro" id="IPR036291">
    <property type="entry name" value="NAD(P)-bd_dom_sf"/>
</dbReference>
<evidence type="ECO:0000259" key="2">
    <source>
        <dbReference type="Pfam" id="PF13460"/>
    </source>
</evidence>
<dbReference type="GO" id="GO:0042602">
    <property type="term" value="F:riboflavin reductase (NADPH) activity"/>
    <property type="evidence" value="ECO:0007669"/>
    <property type="project" value="TreeGrafter"/>
</dbReference>
<dbReference type="AlphaFoldDB" id="A0A4R2H7B1"/>
<name>A0A4R2H7B1_9ACTN</name>
<dbReference type="PANTHER" id="PTHR43355:SF2">
    <property type="entry name" value="FLAVIN REDUCTASE (NADPH)"/>
    <property type="match status" value="1"/>
</dbReference>
<feature type="compositionally biased region" description="Polar residues" evidence="1">
    <location>
        <begin position="239"/>
        <end position="251"/>
    </location>
</feature>
<proteinExistence type="predicted"/>
<accession>A0A4R2H7B1</accession>
<evidence type="ECO:0000313" key="3">
    <source>
        <dbReference type="EMBL" id="TCO22149.1"/>
    </source>
</evidence>
<gene>
    <name evidence="3" type="ORF">EV652_110134</name>
</gene>